<dbReference type="AlphaFoldDB" id="A0A0N0NQV8"/>
<dbReference type="Pfam" id="PF11951">
    <property type="entry name" value="Fungal_trans_2"/>
    <property type="match status" value="1"/>
</dbReference>
<comment type="caution">
    <text evidence="2">The sequence shown here is derived from an EMBL/GenBank/DDBJ whole genome shotgun (WGS) entry which is preliminary data.</text>
</comment>
<evidence type="ECO:0008006" key="4">
    <source>
        <dbReference type="Google" id="ProtNLM"/>
    </source>
</evidence>
<proteinExistence type="predicted"/>
<feature type="region of interest" description="Disordered" evidence="1">
    <location>
        <begin position="1"/>
        <end position="23"/>
    </location>
</feature>
<evidence type="ECO:0000313" key="2">
    <source>
        <dbReference type="EMBL" id="KPI44368.1"/>
    </source>
</evidence>
<protein>
    <recommendedName>
        <fullName evidence="4">Transcription factor domain-containing protein</fullName>
    </recommendedName>
</protein>
<keyword evidence="3" id="KW-1185">Reference proteome</keyword>
<dbReference type="VEuPathDB" id="FungiDB:AB675_8487"/>
<feature type="region of interest" description="Disordered" evidence="1">
    <location>
        <begin position="68"/>
        <end position="91"/>
    </location>
</feature>
<dbReference type="RefSeq" id="XP_018004331.1">
    <property type="nucleotide sequence ID" value="XM_018148936.1"/>
</dbReference>
<evidence type="ECO:0000256" key="1">
    <source>
        <dbReference type="SAM" id="MobiDB-lite"/>
    </source>
</evidence>
<dbReference type="PANTHER" id="PTHR37540">
    <property type="entry name" value="TRANSCRIPTION FACTOR (ACR-2), PUTATIVE-RELATED-RELATED"/>
    <property type="match status" value="1"/>
</dbReference>
<name>A0A0N0NQV8_9EURO</name>
<dbReference type="Proteomes" id="UP000038010">
    <property type="component" value="Unassembled WGS sequence"/>
</dbReference>
<dbReference type="STRING" id="1664694.A0A0N0NQV8"/>
<evidence type="ECO:0000313" key="3">
    <source>
        <dbReference type="Proteomes" id="UP000038010"/>
    </source>
</evidence>
<dbReference type="PANTHER" id="PTHR37540:SF5">
    <property type="entry name" value="TRANSCRIPTION FACTOR DOMAIN-CONTAINING PROTEIN"/>
    <property type="match status" value="1"/>
</dbReference>
<feature type="compositionally biased region" description="Basic and acidic residues" evidence="1">
    <location>
        <begin position="73"/>
        <end position="87"/>
    </location>
</feature>
<organism evidence="2 3">
    <name type="scientific">Cyphellophora attinorum</name>
    <dbReference type="NCBI Taxonomy" id="1664694"/>
    <lineage>
        <taxon>Eukaryota</taxon>
        <taxon>Fungi</taxon>
        <taxon>Dikarya</taxon>
        <taxon>Ascomycota</taxon>
        <taxon>Pezizomycotina</taxon>
        <taxon>Eurotiomycetes</taxon>
        <taxon>Chaetothyriomycetidae</taxon>
        <taxon>Chaetothyriales</taxon>
        <taxon>Cyphellophoraceae</taxon>
        <taxon>Cyphellophora</taxon>
    </lineage>
</organism>
<dbReference type="EMBL" id="LFJN01000003">
    <property type="protein sequence ID" value="KPI44368.1"/>
    <property type="molecule type" value="Genomic_DNA"/>
</dbReference>
<dbReference type="OrthoDB" id="4158087at2759"/>
<dbReference type="GeneID" id="28740816"/>
<dbReference type="InterPro" id="IPR021858">
    <property type="entry name" value="Fun_TF"/>
</dbReference>
<reference evidence="2 3" key="1">
    <citation type="submission" date="2015-06" db="EMBL/GenBank/DDBJ databases">
        <title>Draft genome of the ant-associated black yeast Phialophora attae CBS 131958.</title>
        <authorList>
            <person name="Moreno L.F."/>
            <person name="Stielow B.J."/>
            <person name="de Hoog S."/>
            <person name="Vicente V.A."/>
            <person name="Weiss V.A."/>
            <person name="de Vries M."/>
            <person name="Cruz L.M."/>
            <person name="Souza E.M."/>
        </authorList>
    </citation>
    <scope>NUCLEOTIDE SEQUENCE [LARGE SCALE GENOMIC DNA]</scope>
    <source>
        <strain evidence="2 3">CBS 131958</strain>
    </source>
</reference>
<gene>
    <name evidence="2" type="ORF">AB675_8487</name>
</gene>
<accession>A0A0N0NQV8</accession>
<sequence length="646" mass="72081">MPSRFLFVTSTGKEKPGHTAERRRHVMQQQSPADLARMHWKQNEKQPTLNNHTAGRITFQLNENVRLPTSDAGTHESRLVHGTRGRDGGGTAIATQVSLRRELEAEHDVEERHPGSANGAFQLDSAANQIPRDHGAAGRRLRQLRLSDISPEEKQRLLTLSTSPLLFFGASSIDPLHTLPVSLTPWDSALLARFAHNKKWPWCPVRSQSEWSTFAMTNEMLFSATLYAWSMAFRNRLASPSEAVTFLEDNPEVLTHKLKAITLINKSLSNTAASLSDATLASIAALANLELIFGSYQAATYHISGLRRLVVLRGGLNFSTATVLQQLIYRLISWTGLVYSNVYHAPLYFPALELWDKSWKTLDSFSIPGSPICYTPQGLWSEGVDNYEVVDILEGVRRLCQAEREKPRLSLLDEHENMLRADMCASLETRLTRIITSIDALAAAGSDLLSNEARKSTWNSSLWQSIALTALIYIHHFLRGTDLRARQFRVWTKSLRGALDARMDGHGSESGTDADTTSLSLRYAATDGNVPSPAASMKQFFFSRSLLLWVLSVGATASMPSLGGNVVPSDVVPNVVLTTTDHDFFINQLRWARVHYSLTWQDYLSAIQDYFWTGEVDERRYWGVWAELADVSNGQGESEPTSGPIR</sequence>